<evidence type="ECO:0000256" key="1">
    <source>
        <dbReference type="SAM" id="Phobius"/>
    </source>
</evidence>
<evidence type="ECO:0000313" key="3">
    <source>
        <dbReference type="EMBL" id="KAK7158278.1"/>
    </source>
</evidence>
<feature type="chain" id="PRO_5043025904" description="Pituitary tumor-transforming gene 1 protein-interacting protein" evidence="2">
    <location>
        <begin position="27"/>
        <end position="186"/>
    </location>
</feature>
<evidence type="ECO:0000313" key="4">
    <source>
        <dbReference type="Proteomes" id="UP001364617"/>
    </source>
</evidence>
<evidence type="ECO:0008006" key="5">
    <source>
        <dbReference type="Google" id="ProtNLM"/>
    </source>
</evidence>
<keyword evidence="1" id="KW-0812">Transmembrane</keyword>
<dbReference type="GO" id="GO:0006606">
    <property type="term" value="P:protein import into nucleus"/>
    <property type="evidence" value="ECO:0007669"/>
    <property type="project" value="TreeGrafter"/>
</dbReference>
<dbReference type="GO" id="GO:0005634">
    <property type="term" value="C:nucleus"/>
    <property type="evidence" value="ECO:0007669"/>
    <property type="project" value="TreeGrafter"/>
</dbReference>
<accession>A0AAN9D9A2</accession>
<keyword evidence="1" id="KW-1133">Transmembrane helix</keyword>
<sequence length="186" mass="20870">MDESRVFGSMSVFLLLCVAFSATVTATVPPATTTAKPTTPPPPPKPCNTQTSCETCLANVSCLWCKTNNSCTDYPVSYVIPPASVCNLSQARWGVCWVNFEALIIAMAVVLGTLLLAITVCCCCCCCKRRRSSFDREDDQFARRREEIRQRADERKVERKTKHDEIRKKYGLIPDSDHPYSKFENE</sequence>
<gene>
    <name evidence="3" type="ORF">R3I93_009479</name>
</gene>
<comment type="caution">
    <text evidence="3">The sequence shown here is derived from an EMBL/GenBank/DDBJ whole genome shotgun (WGS) entry which is preliminary data.</text>
</comment>
<dbReference type="AlphaFoldDB" id="A0AAN9D9A2"/>
<organism evidence="3 4">
    <name type="scientific">Phoxinus phoxinus</name>
    <name type="common">Eurasian minnow</name>
    <dbReference type="NCBI Taxonomy" id="58324"/>
    <lineage>
        <taxon>Eukaryota</taxon>
        <taxon>Metazoa</taxon>
        <taxon>Chordata</taxon>
        <taxon>Craniata</taxon>
        <taxon>Vertebrata</taxon>
        <taxon>Euteleostomi</taxon>
        <taxon>Actinopterygii</taxon>
        <taxon>Neopterygii</taxon>
        <taxon>Teleostei</taxon>
        <taxon>Ostariophysi</taxon>
        <taxon>Cypriniformes</taxon>
        <taxon>Leuciscidae</taxon>
        <taxon>Phoxininae</taxon>
        <taxon>Phoxinus</taxon>
    </lineage>
</organism>
<feature type="signal peptide" evidence="2">
    <location>
        <begin position="1"/>
        <end position="26"/>
    </location>
</feature>
<keyword evidence="2" id="KW-0732">Signal</keyword>
<feature type="transmembrane region" description="Helical" evidence="1">
    <location>
        <begin position="102"/>
        <end position="127"/>
    </location>
</feature>
<keyword evidence="4" id="KW-1185">Reference proteome</keyword>
<reference evidence="3 4" key="1">
    <citation type="submission" date="2024-02" db="EMBL/GenBank/DDBJ databases">
        <title>Chromosome-level genome assembly of the Eurasian Minnow (Phoxinus phoxinus).</title>
        <authorList>
            <person name="Oriowo T.O."/>
            <person name="Martin S."/>
            <person name="Stange M."/>
            <person name="Chrysostomakis Y."/>
            <person name="Brown T."/>
            <person name="Winkler S."/>
            <person name="Kukowka S."/>
            <person name="Myers E.W."/>
            <person name="Bohne A."/>
        </authorList>
    </citation>
    <scope>NUCLEOTIDE SEQUENCE [LARGE SCALE GENOMIC DNA]</scope>
    <source>
        <strain evidence="3">ZFMK-TIS-60720</strain>
        <tissue evidence="3">Whole Organism</tissue>
    </source>
</reference>
<dbReference type="PANTHER" id="PTHR15191">
    <property type="entry name" value="PROTEIN CBG20567"/>
    <property type="match status" value="1"/>
</dbReference>
<evidence type="ECO:0000256" key="2">
    <source>
        <dbReference type="SAM" id="SignalP"/>
    </source>
</evidence>
<proteinExistence type="predicted"/>
<name>A0AAN9D9A2_9TELE</name>
<dbReference type="Proteomes" id="UP001364617">
    <property type="component" value="Unassembled WGS sequence"/>
</dbReference>
<keyword evidence="1" id="KW-0472">Membrane</keyword>
<dbReference type="GO" id="GO:0005737">
    <property type="term" value="C:cytoplasm"/>
    <property type="evidence" value="ECO:0007669"/>
    <property type="project" value="TreeGrafter"/>
</dbReference>
<dbReference type="InterPro" id="IPR052304">
    <property type="entry name" value="PTTG1IP"/>
</dbReference>
<dbReference type="PANTHER" id="PTHR15191:SF8">
    <property type="entry name" value="PITUITARY TUMOR-TRANSFORMING GENE 1 PROTEIN-INTERACTING PROTEIN-LIKE"/>
    <property type="match status" value="1"/>
</dbReference>
<dbReference type="EMBL" id="JAYKXH010000009">
    <property type="protein sequence ID" value="KAK7158278.1"/>
    <property type="molecule type" value="Genomic_DNA"/>
</dbReference>
<protein>
    <recommendedName>
        <fullName evidence="5">Pituitary tumor-transforming gene 1 protein-interacting protein</fullName>
    </recommendedName>
</protein>